<evidence type="ECO:0000313" key="1">
    <source>
        <dbReference type="EMBL" id="KRM79420.1"/>
    </source>
</evidence>
<gene>
    <name evidence="1" type="ORF">FC84_GL001596</name>
</gene>
<dbReference type="Proteomes" id="UP000051813">
    <property type="component" value="Unassembled WGS sequence"/>
</dbReference>
<proteinExistence type="predicted"/>
<dbReference type="STRING" id="1423738.FC84_GL001596"/>
<dbReference type="PATRIC" id="fig|1423738.3.peg.1614"/>
<reference evidence="1 2" key="1">
    <citation type="journal article" date="2015" name="Genome Announc.">
        <title>Expanding the biotechnology potential of lactobacilli through comparative genomics of 213 strains and associated genera.</title>
        <authorList>
            <person name="Sun Z."/>
            <person name="Harris H.M."/>
            <person name="McCann A."/>
            <person name="Guo C."/>
            <person name="Argimon S."/>
            <person name="Zhang W."/>
            <person name="Yang X."/>
            <person name="Jeffery I.B."/>
            <person name="Cooney J.C."/>
            <person name="Kagawa T.F."/>
            <person name="Liu W."/>
            <person name="Song Y."/>
            <person name="Salvetti E."/>
            <person name="Wrobel A."/>
            <person name="Rasinkangas P."/>
            <person name="Parkhill J."/>
            <person name="Rea M.C."/>
            <person name="O'Sullivan O."/>
            <person name="Ritari J."/>
            <person name="Douillard F.P."/>
            <person name="Paul Ross R."/>
            <person name="Yang R."/>
            <person name="Briner A.E."/>
            <person name="Felis G.E."/>
            <person name="de Vos W.M."/>
            <person name="Barrangou R."/>
            <person name="Klaenhammer T.R."/>
            <person name="Caufield P.W."/>
            <person name="Cui Y."/>
            <person name="Zhang H."/>
            <person name="O'Toole P.W."/>
        </authorList>
    </citation>
    <scope>NUCLEOTIDE SEQUENCE [LARGE SCALE GENOMIC DNA]</scope>
    <source>
        <strain evidence="1 2">DSM 20335</strain>
    </source>
</reference>
<dbReference type="Pfam" id="PF12691">
    <property type="entry name" value="Phage_tail_terminator_6"/>
    <property type="match status" value="1"/>
</dbReference>
<comment type="caution">
    <text evidence="1">The sequence shown here is derived from an EMBL/GenBank/DDBJ whole genome shotgun (WGS) entry which is preliminary data.</text>
</comment>
<evidence type="ECO:0008006" key="3">
    <source>
        <dbReference type="Google" id="ProtNLM"/>
    </source>
</evidence>
<name>A0A0R2BUI6_9LACO</name>
<dbReference type="InterPro" id="IPR024411">
    <property type="entry name" value="Tail_terminator_phage"/>
</dbReference>
<evidence type="ECO:0000313" key="2">
    <source>
        <dbReference type="Proteomes" id="UP000051813"/>
    </source>
</evidence>
<dbReference type="AlphaFoldDB" id="A0A0R2BUI6"/>
<keyword evidence="2" id="KW-1185">Reference proteome</keyword>
<accession>A0A0R2BUI6</accession>
<sequence>MDATERLCDVINSIDDLPMKCKVGFLNADDSLKVFANPGGHVVSEDFAGNSNKVLPYSVGIRTADQQLADSTMWQISTFLDSLNELESQDGSFTFNSLELNGLPNVSVADERGYFTYLLDFEIDIDTKIRRV</sequence>
<dbReference type="RefSeq" id="WP_057755675.1">
    <property type="nucleotide sequence ID" value="NZ_AYYK01000004.1"/>
</dbReference>
<organism evidence="1 2">
    <name type="scientific">Lapidilactobacillus dextrinicus DSM 20335</name>
    <dbReference type="NCBI Taxonomy" id="1423738"/>
    <lineage>
        <taxon>Bacteria</taxon>
        <taxon>Bacillati</taxon>
        <taxon>Bacillota</taxon>
        <taxon>Bacilli</taxon>
        <taxon>Lactobacillales</taxon>
        <taxon>Lactobacillaceae</taxon>
        <taxon>Lapidilactobacillus</taxon>
    </lineage>
</organism>
<dbReference type="OrthoDB" id="2928533at2"/>
<protein>
    <recommendedName>
        <fullName evidence="3">Minor capsid protein</fullName>
    </recommendedName>
</protein>
<dbReference type="EMBL" id="AYYK01000004">
    <property type="protein sequence ID" value="KRM79420.1"/>
    <property type="molecule type" value="Genomic_DNA"/>
</dbReference>